<name>A0ABP9Q953_9PSEU</name>
<feature type="compositionally biased region" description="Pro residues" evidence="1">
    <location>
        <begin position="137"/>
        <end position="149"/>
    </location>
</feature>
<protein>
    <recommendedName>
        <fullName evidence="4">Nucleotidyltransferase-like protein</fullName>
    </recommendedName>
</protein>
<gene>
    <name evidence="2" type="ORF">GCM10023321_38870</name>
</gene>
<accession>A0ABP9Q953</accession>
<evidence type="ECO:0000313" key="2">
    <source>
        <dbReference type="EMBL" id="GAA5158721.1"/>
    </source>
</evidence>
<reference evidence="3" key="1">
    <citation type="journal article" date="2019" name="Int. J. Syst. Evol. Microbiol.">
        <title>The Global Catalogue of Microorganisms (GCM) 10K type strain sequencing project: providing services to taxonomists for standard genome sequencing and annotation.</title>
        <authorList>
            <consortium name="The Broad Institute Genomics Platform"/>
            <consortium name="The Broad Institute Genome Sequencing Center for Infectious Disease"/>
            <person name="Wu L."/>
            <person name="Ma J."/>
        </authorList>
    </citation>
    <scope>NUCLEOTIDE SEQUENCE [LARGE SCALE GENOMIC DNA]</scope>
    <source>
        <strain evidence="3">JCM 18303</strain>
    </source>
</reference>
<organism evidence="2 3">
    <name type="scientific">Pseudonocardia eucalypti</name>
    <dbReference type="NCBI Taxonomy" id="648755"/>
    <lineage>
        <taxon>Bacteria</taxon>
        <taxon>Bacillati</taxon>
        <taxon>Actinomycetota</taxon>
        <taxon>Actinomycetes</taxon>
        <taxon>Pseudonocardiales</taxon>
        <taxon>Pseudonocardiaceae</taxon>
        <taxon>Pseudonocardia</taxon>
    </lineage>
</organism>
<dbReference type="Proteomes" id="UP001428817">
    <property type="component" value="Unassembled WGS sequence"/>
</dbReference>
<evidence type="ECO:0000313" key="3">
    <source>
        <dbReference type="Proteomes" id="UP001428817"/>
    </source>
</evidence>
<feature type="region of interest" description="Disordered" evidence="1">
    <location>
        <begin position="133"/>
        <end position="175"/>
    </location>
</feature>
<sequence>MADPDAADHTGLCTELRQLRLHGLHRARTLDLPCLLGAAGALGHLDADPPRDLAVESLLRQAVDRLGESREATAAIRSFGLDPGQKLWKAADRRKSAARAQGVSVETFRKSYELTLIDQLANEIIVLLALSSSNPAQPTPDPSQPTPNPRRPDSPNGTPAGESPEPPAGPPVPEPLVITEQQVADALRTAHASADWDLVEGAYGQCVAIAEDQARFMPESIPAFYAEALGRVSACYYGREEHFILHGLGILANAEHANKITPALFQRLYGDDRFDRFVQYTLDGGQRRRRRPHPFETLVETARRFRDLNHLQAVLEDMPTSCVLGGSLNYGRYFSVRGGLGRHRGSNVDLMIVIPDYRWLDEVIAGVGELRGSARASMKALEQRARVWRDHDLDDGYSLFSQRIQMWTDQDDPIMAWAPNRGEYSLDLRIVSSSVLDWILIADIPKLTANTAGNSRSIRDFCQHDTRGNEHQRSFSGRNQRPTLEVTELADSLLRTHRVYSIHDDRYYPGSVQNLLLPRFNARWDNVPVLSALEAFRWKIIERLRYERRQQPYELQRVSLSHTRLEGFAPHILRNIDNADAI</sequence>
<feature type="compositionally biased region" description="Pro residues" evidence="1">
    <location>
        <begin position="164"/>
        <end position="174"/>
    </location>
</feature>
<dbReference type="EMBL" id="BAABJP010000015">
    <property type="protein sequence ID" value="GAA5158721.1"/>
    <property type="molecule type" value="Genomic_DNA"/>
</dbReference>
<comment type="caution">
    <text evidence="2">The sequence shown here is derived from an EMBL/GenBank/DDBJ whole genome shotgun (WGS) entry which is preliminary data.</text>
</comment>
<dbReference type="RefSeq" id="WP_185059044.1">
    <property type="nucleotide sequence ID" value="NZ_BAABJP010000015.1"/>
</dbReference>
<proteinExistence type="predicted"/>
<evidence type="ECO:0008006" key="4">
    <source>
        <dbReference type="Google" id="ProtNLM"/>
    </source>
</evidence>
<keyword evidence="3" id="KW-1185">Reference proteome</keyword>
<evidence type="ECO:0000256" key="1">
    <source>
        <dbReference type="SAM" id="MobiDB-lite"/>
    </source>
</evidence>